<comment type="caution">
    <text evidence="2">The sequence shown here is derived from an EMBL/GenBank/DDBJ whole genome shotgun (WGS) entry which is preliminary data.</text>
</comment>
<dbReference type="Gene3D" id="3.30.720.110">
    <property type="match status" value="1"/>
</dbReference>
<accession>A0ABU3VC69</accession>
<reference evidence="3" key="1">
    <citation type="submission" date="2023-05" db="EMBL/GenBank/DDBJ databases">
        <title>Sedimentitalea sp. nov. JM2-8.</title>
        <authorList>
            <person name="Huang J."/>
        </authorList>
    </citation>
    <scope>NUCLEOTIDE SEQUENCE [LARGE SCALE GENOMIC DNA]</scope>
    <source>
        <strain evidence="3">KHS03</strain>
    </source>
</reference>
<name>A0ABU3VC69_9RHOB</name>
<dbReference type="Pfam" id="PF00903">
    <property type="entry name" value="Glyoxalase"/>
    <property type="match status" value="1"/>
</dbReference>
<dbReference type="PANTHER" id="PTHR34109">
    <property type="entry name" value="BNAUNNG04460D PROTEIN-RELATED"/>
    <property type="match status" value="1"/>
</dbReference>
<evidence type="ECO:0000313" key="2">
    <source>
        <dbReference type="EMBL" id="MDU9003768.1"/>
    </source>
</evidence>
<dbReference type="PANTHER" id="PTHR34109:SF1">
    <property type="entry name" value="VOC DOMAIN-CONTAINING PROTEIN"/>
    <property type="match status" value="1"/>
</dbReference>
<dbReference type="InterPro" id="IPR004360">
    <property type="entry name" value="Glyas_Fos-R_dOase_dom"/>
</dbReference>
<dbReference type="Proteomes" id="UP001255416">
    <property type="component" value="Unassembled WGS sequence"/>
</dbReference>
<dbReference type="SUPFAM" id="SSF54593">
    <property type="entry name" value="Glyoxalase/Bleomycin resistance protein/Dihydroxybiphenyl dioxygenase"/>
    <property type="match status" value="1"/>
</dbReference>
<evidence type="ECO:0000313" key="3">
    <source>
        <dbReference type="Proteomes" id="UP001255416"/>
    </source>
</evidence>
<evidence type="ECO:0000259" key="1">
    <source>
        <dbReference type="PROSITE" id="PS51819"/>
    </source>
</evidence>
<proteinExistence type="predicted"/>
<protein>
    <submittedName>
        <fullName evidence="2">VOC family protein</fullName>
    </submittedName>
</protein>
<gene>
    <name evidence="2" type="ORF">QO231_07865</name>
</gene>
<dbReference type="RefSeq" id="WP_316774904.1">
    <property type="nucleotide sequence ID" value="NZ_JASMWN010000004.1"/>
</dbReference>
<dbReference type="InterPro" id="IPR037523">
    <property type="entry name" value="VOC_core"/>
</dbReference>
<dbReference type="PROSITE" id="PS51819">
    <property type="entry name" value="VOC"/>
    <property type="match status" value="1"/>
</dbReference>
<feature type="domain" description="VOC" evidence="1">
    <location>
        <begin position="1"/>
        <end position="126"/>
    </location>
</feature>
<sequence length="132" mass="14148">MLIPATRYRDCEAALAFVTNVLGLVEHAVYRDDAGSIVHAQIRLGRGLMMFGPPNDGSFDDVMTDPALAGGVTTSIYVVVDDLAVRYAQVVAAGAEIVMPLEDQSYGGASFSLRDPEGHIWTLGDYDPMAAR</sequence>
<keyword evidence="3" id="KW-1185">Reference proteome</keyword>
<dbReference type="Gene3D" id="3.30.720.120">
    <property type="match status" value="1"/>
</dbReference>
<organism evidence="2 3">
    <name type="scientific">Sedimentitalea todarodis</name>
    <dbReference type="NCBI Taxonomy" id="1631240"/>
    <lineage>
        <taxon>Bacteria</taxon>
        <taxon>Pseudomonadati</taxon>
        <taxon>Pseudomonadota</taxon>
        <taxon>Alphaproteobacteria</taxon>
        <taxon>Rhodobacterales</taxon>
        <taxon>Paracoccaceae</taxon>
        <taxon>Sedimentitalea</taxon>
    </lineage>
</organism>
<dbReference type="EMBL" id="JASMWN010000004">
    <property type="protein sequence ID" value="MDU9003768.1"/>
    <property type="molecule type" value="Genomic_DNA"/>
</dbReference>
<dbReference type="InterPro" id="IPR029068">
    <property type="entry name" value="Glyas_Bleomycin-R_OHBP_Dase"/>
</dbReference>